<evidence type="ECO:0000256" key="3">
    <source>
        <dbReference type="ARBA" id="ARBA00022448"/>
    </source>
</evidence>
<comment type="similarity">
    <text evidence="2 14">Belongs to the small Tim family.</text>
</comment>
<keyword evidence="4" id="KW-0479">Metal-binding</keyword>
<evidence type="ECO:0000256" key="4">
    <source>
        <dbReference type="ARBA" id="ARBA00022723"/>
    </source>
</evidence>
<comment type="subcellular location">
    <subcellularLocation>
        <location evidence="1 14">Mitochondrion inner membrane</location>
        <topology evidence="1 14">Peripheral membrane protein</topology>
        <orientation evidence="1 14">Intermembrane side</orientation>
    </subcellularLocation>
</comment>
<dbReference type="AlphaFoldDB" id="A0A8K0WWC0"/>
<dbReference type="Proteomes" id="UP000813444">
    <property type="component" value="Unassembled WGS sequence"/>
</dbReference>
<evidence type="ECO:0000256" key="11">
    <source>
        <dbReference type="ARBA" id="ARBA00023186"/>
    </source>
</evidence>
<evidence type="ECO:0000256" key="7">
    <source>
        <dbReference type="ARBA" id="ARBA00022927"/>
    </source>
</evidence>
<evidence type="ECO:0000256" key="14">
    <source>
        <dbReference type="RuleBase" id="RU367043"/>
    </source>
</evidence>
<keyword evidence="7 14" id="KW-0653">Protein transport</keyword>
<dbReference type="GO" id="GO:0045039">
    <property type="term" value="P:protein insertion into mitochondrial inner membrane"/>
    <property type="evidence" value="ECO:0007669"/>
    <property type="project" value="UniProtKB-ARBA"/>
</dbReference>
<evidence type="ECO:0000256" key="6">
    <source>
        <dbReference type="ARBA" id="ARBA00022833"/>
    </source>
</evidence>
<comment type="domain">
    <text evidence="14">The twin CX3C motif contains 4 conserved Cys residues that form 2 disulfide bonds in the mitochondrial intermembrane space.</text>
</comment>
<keyword evidence="11 14" id="KW-0143">Chaperone</keyword>
<evidence type="ECO:0000256" key="12">
    <source>
        <dbReference type="ARBA" id="ARBA00025151"/>
    </source>
</evidence>
<name>A0A8K0WWC0_9HYPO</name>
<evidence type="ECO:0000259" key="15">
    <source>
        <dbReference type="Pfam" id="PF02953"/>
    </source>
</evidence>
<dbReference type="Gene3D" id="1.10.287.810">
    <property type="entry name" value="Mitochondrial import inner membrane translocase subunit tim13 like domains"/>
    <property type="match status" value="1"/>
</dbReference>
<evidence type="ECO:0000256" key="13">
    <source>
        <dbReference type="ARBA" id="ARBA00025862"/>
    </source>
</evidence>
<evidence type="ECO:0000256" key="8">
    <source>
        <dbReference type="ARBA" id="ARBA00023010"/>
    </source>
</evidence>
<gene>
    <name evidence="16" type="ORF">B0I35DRAFT_417590</name>
</gene>
<comment type="subunit">
    <text evidence="13">Heterohexamer; composed of 3 copies of TIM8 and 3 copies of TIM13, named soluble 70 kDa complex. Associates with the TIM22 complex, whose core is composed of TIM22 and TIM54. Interacts with the transmembrane regions of multi-pass transmembrane proteins in transit.</text>
</comment>
<evidence type="ECO:0000313" key="16">
    <source>
        <dbReference type="EMBL" id="KAH7328513.1"/>
    </source>
</evidence>
<keyword evidence="6" id="KW-0862">Zinc</keyword>
<keyword evidence="17" id="KW-1185">Reference proteome</keyword>
<evidence type="ECO:0000256" key="10">
    <source>
        <dbReference type="ARBA" id="ARBA00023157"/>
    </source>
</evidence>
<keyword evidence="5 14" id="KW-0999">Mitochondrion inner membrane</keyword>
<dbReference type="FunFam" id="1.10.287.810:FF:000001">
    <property type="entry name" value="mitochondrial import inner membrane translocase subunit TIM13"/>
    <property type="match status" value="1"/>
</dbReference>
<sequence>MDSATIKERLKKEMVENSNVANARLLLDKLQDNCFQSCIQKPGTSLSSSDQTCFTNCIDKYIQAWNTVNNSYINKIRQMQNGA</sequence>
<keyword evidence="8 14" id="KW-0811">Translocation</keyword>
<evidence type="ECO:0000256" key="2">
    <source>
        <dbReference type="ARBA" id="ARBA00006720"/>
    </source>
</evidence>
<evidence type="ECO:0000256" key="9">
    <source>
        <dbReference type="ARBA" id="ARBA00023128"/>
    </source>
</evidence>
<keyword evidence="3 14" id="KW-0813">Transport</keyword>
<dbReference type="SUPFAM" id="SSF144122">
    <property type="entry name" value="Tim10-like"/>
    <property type="match status" value="1"/>
</dbReference>
<protein>
    <recommendedName>
        <fullName evidence="14">Mitochondrial import inner membrane translocase subunit</fullName>
    </recommendedName>
</protein>
<dbReference type="Pfam" id="PF02953">
    <property type="entry name" value="zf-Tim10_DDP"/>
    <property type="match status" value="1"/>
</dbReference>
<keyword evidence="10 14" id="KW-1015">Disulfide bond</keyword>
<reference evidence="16" key="1">
    <citation type="journal article" date="2021" name="Nat. Commun.">
        <title>Genetic determinants of endophytism in the Arabidopsis root mycobiome.</title>
        <authorList>
            <person name="Mesny F."/>
            <person name="Miyauchi S."/>
            <person name="Thiergart T."/>
            <person name="Pickel B."/>
            <person name="Atanasova L."/>
            <person name="Karlsson M."/>
            <person name="Huettel B."/>
            <person name="Barry K.W."/>
            <person name="Haridas S."/>
            <person name="Chen C."/>
            <person name="Bauer D."/>
            <person name="Andreopoulos W."/>
            <person name="Pangilinan J."/>
            <person name="LaButti K."/>
            <person name="Riley R."/>
            <person name="Lipzen A."/>
            <person name="Clum A."/>
            <person name="Drula E."/>
            <person name="Henrissat B."/>
            <person name="Kohler A."/>
            <person name="Grigoriev I.V."/>
            <person name="Martin F.M."/>
            <person name="Hacquard S."/>
        </authorList>
    </citation>
    <scope>NUCLEOTIDE SEQUENCE</scope>
    <source>
        <strain evidence="16">MPI-CAGE-CH-0235</strain>
    </source>
</reference>
<accession>A0A8K0WWC0</accession>
<evidence type="ECO:0000256" key="1">
    <source>
        <dbReference type="ARBA" id="ARBA00004137"/>
    </source>
</evidence>
<keyword evidence="9 14" id="KW-0496">Mitochondrion</keyword>
<dbReference type="GO" id="GO:0015031">
    <property type="term" value="P:protein transport"/>
    <property type="evidence" value="ECO:0007669"/>
    <property type="project" value="UniProtKB-KW"/>
</dbReference>
<dbReference type="GO" id="GO:0046872">
    <property type="term" value="F:metal ion binding"/>
    <property type="evidence" value="ECO:0007669"/>
    <property type="project" value="UniProtKB-KW"/>
</dbReference>
<dbReference type="EMBL" id="JAGPNK010000001">
    <property type="protein sequence ID" value="KAH7328513.1"/>
    <property type="molecule type" value="Genomic_DNA"/>
</dbReference>
<comment type="caution">
    <text evidence="16">The sequence shown here is derived from an EMBL/GenBank/DDBJ whole genome shotgun (WGS) entry which is preliminary data.</text>
</comment>
<dbReference type="OrthoDB" id="7813104at2759"/>
<dbReference type="GO" id="GO:0005743">
    <property type="term" value="C:mitochondrial inner membrane"/>
    <property type="evidence" value="ECO:0007669"/>
    <property type="project" value="UniProtKB-SubCell"/>
</dbReference>
<evidence type="ECO:0000313" key="17">
    <source>
        <dbReference type="Proteomes" id="UP000813444"/>
    </source>
</evidence>
<evidence type="ECO:0000256" key="5">
    <source>
        <dbReference type="ARBA" id="ARBA00022792"/>
    </source>
</evidence>
<organism evidence="16 17">
    <name type="scientific">Stachybotrys elegans</name>
    <dbReference type="NCBI Taxonomy" id="80388"/>
    <lineage>
        <taxon>Eukaryota</taxon>
        <taxon>Fungi</taxon>
        <taxon>Dikarya</taxon>
        <taxon>Ascomycota</taxon>
        <taxon>Pezizomycotina</taxon>
        <taxon>Sordariomycetes</taxon>
        <taxon>Hypocreomycetidae</taxon>
        <taxon>Hypocreales</taxon>
        <taxon>Stachybotryaceae</taxon>
        <taxon>Stachybotrys</taxon>
    </lineage>
</organism>
<dbReference type="InterPro" id="IPR004217">
    <property type="entry name" value="Tim10-like"/>
</dbReference>
<feature type="domain" description="Tim10-like" evidence="15">
    <location>
        <begin position="14"/>
        <end position="73"/>
    </location>
</feature>
<comment type="function">
    <text evidence="12">Mitochondrial intermembrane chaperone that participates in the import and insertion of some multi-pass transmembrane proteins into the mitochondrial inner membrane. Also required for the transfer of beta-barrel precursors from the TOM complex to the sorting and assembly machinery (SAM complex) of the outer membrane. Acts as a chaperone-like protein that protects the hydrophobic precursors from aggregation and guide them through the mitochondrial intermembrane space. The TIM8-TIM13 complex is non essential and only mediates the import of few proteins, while the predominant TIM9-TIM10 70 kDa complex is crucial and mediates the import of much more proteins.</text>
</comment>
<dbReference type="InterPro" id="IPR035427">
    <property type="entry name" value="Tim10-like_dom_sf"/>
</dbReference>
<dbReference type="GO" id="GO:0042719">
    <property type="term" value="C:mitochondrial intermembrane space chaperone complex"/>
    <property type="evidence" value="ECO:0007669"/>
    <property type="project" value="UniProtKB-ARBA"/>
</dbReference>
<keyword evidence="5 14" id="KW-0472">Membrane</keyword>
<proteinExistence type="inferred from homology"/>